<sequence length="275" mass="30531">MLDVGLVSARIDTLASVQAKAILSCLSLDLQYGRRRVFSDVSFDLFQQETLCLIGSQENGKSSLLRCLNRTAELDRGACQGGRIFLDRRDVFDPSWDVTFVRRQVALVPQVSNPFPASIWDNIAYVLKLHRIASGQHDIGDRIEEALRLVGIWGEVKDDLHKTPVHQMSPVIQRQVCIARALALEPRVLLLDEPSVGLGGLSMQQLETILCRLKQNLAIVVATQSLEVTAQIADRIAHLDQGTMQEVDCAELILTNAQNPVTRRFVEAHAQGMIS</sequence>
<evidence type="ECO:0000259" key="3">
    <source>
        <dbReference type="PROSITE" id="PS50893"/>
    </source>
</evidence>
<dbReference type="InterPro" id="IPR003593">
    <property type="entry name" value="AAA+_ATPase"/>
</dbReference>
<evidence type="ECO:0000313" key="5">
    <source>
        <dbReference type="Proteomes" id="UP000436694"/>
    </source>
</evidence>
<reference evidence="4 5" key="1">
    <citation type="submission" date="2019-10" db="EMBL/GenBank/DDBJ databases">
        <title>Epibacterium sp. nov., isolated from seawater.</title>
        <authorList>
            <person name="Zhang X."/>
            <person name="Li N."/>
        </authorList>
    </citation>
    <scope>NUCLEOTIDE SEQUENCE [LARGE SCALE GENOMIC DNA]</scope>
    <source>
        <strain evidence="4 5">SM1969</strain>
    </source>
</reference>
<feature type="domain" description="ABC transporter" evidence="3">
    <location>
        <begin position="17"/>
        <end position="266"/>
    </location>
</feature>
<dbReference type="InterPro" id="IPR003439">
    <property type="entry name" value="ABC_transporter-like_ATP-bd"/>
</dbReference>
<dbReference type="SMART" id="SM00382">
    <property type="entry name" value="AAA"/>
    <property type="match status" value="1"/>
</dbReference>
<dbReference type="GO" id="GO:0016887">
    <property type="term" value="F:ATP hydrolysis activity"/>
    <property type="evidence" value="ECO:0007669"/>
    <property type="project" value="InterPro"/>
</dbReference>
<dbReference type="PROSITE" id="PS50893">
    <property type="entry name" value="ABC_TRANSPORTER_2"/>
    <property type="match status" value="1"/>
</dbReference>
<accession>A0A844AKF6</accession>
<name>A0A844AKF6_9RHOB</name>
<dbReference type="InterPro" id="IPR027417">
    <property type="entry name" value="P-loop_NTPase"/>
</dbReference>
<comment type="caution">
    <text evidence="4">The sequence shown here is derived from an EMBL/GenBank/DDBJ whole genome shotgun (WGS) entry which is preliminary data.</text>
</comment>
<dbReference type="PANTHER" id="PTHR43423:SF1">
    <property type="entry name" value="ABC TRANSPORTER I FAMILY MEMBER 17"/>
    <property type="match status" value="1"/>
</dbReference>
<evidence type="ECO:0000256" key="1">
    <source>
        <dbReference type="ARBA" id="ARBA00022741"/>
    </source>
</evidence>
<dbReference type="PANTHER" id="PTHR43423">
    <property type="entry name" value="ABC TRANSPORTER I FAMILY MEMBER 17"/>
    <property type="match status" value="1"/>
</dbReference>
<keyword evidence="2 4" id="KW-0067">ATP-binding</keyword>
<keyword evidence="1" id="KW-0547">Nucleotide-binding</keyword>
<dbReference type="GO" id="GO:0005524">
    <property type="term" value="F:ATP binding"/>
    <property type="evidence" value="ECO:0007669"/>
    <property type="project" value="UniProtKB-KW"/>
</dbReference>
<protein>
    <submittedName>
        <fullName evidence="4">ATP-binding cassette domain-containing protein</fullName>
    </submittedName>
</protein>
<dbReference type="EMBL" id="WIXK01000002">
    <property type="protein sequence ID" value="MQY42150.1"/>
    <property type="molecule type" value="Genomic_DNA"/>
</dbReference>
<dbReference type="SUPFAM" id="SSF52540">
    <property type="entry name" value="P-loop containing nucleoside triphosphate hydrolases"/>
    <property type="match status" value="1"/>
</dbReference>
<keyword evidence="5" id="KW-1185">Reference proteome</keyword>
<dbReference type="Gene3D" id="3.40.50.300">
    <property type="entry name" value="P-loop containing nucleotide triphosphate hydrolases"/>
    <property type="match status" value="1"/>
</dbReference>
<dbReference type="Pfam" id="PF00005">
    <property type="entry name" value="ABC_tran"/>
    <property type="match status" value="1"/>
</dbReference>
<gene>
    <name evidence="4" type="ORF">GG681_05820</name>
</gene>
<evidence type="ECO:0000256" key="2">
    <source>
        <dbReference type="ARBA" id="ARBA00022840"/>
    </source>
</evidence>
<dbReference type="AlphaFoldDB" id="A0A844AKF6"/>
<proteinExistence type="predicted"/>
<evidence type="ECO:0000313" key="4">
    <source>
        <dbReference type="EMBL" id="MQY42150.1"/>
    </source>
</evidence>
<dbReference type="Proteomes" id="UP000436694">
    <property type="component" value="Unassembled WGS sequence"/>
</dbReference>
<dbReference type="RefSeq" id="WP_153546014.1">
    <property type="nucleotide sequence ID" value="NZ_WIXK01000002.1"/>
</dbReference>
<organism evidence="4 5">
    <name type="scientific">Tritonibacter aquimaris</name>
    <dbReference type="NCBI Taxonomy" id="2663379"/>
    <lineage>
        <taxon>Bacteria</taxon>
        <taxon>Pseudomonadati</taxon>
        <taxon>Pseudomonadota</taxon>
        <taxon>Alphaproteobacteria</taxon>
        <taxon>Rhodobacterales</taxon>
        <taxon>Paracoccaceae</taxon>
        <taxon>Tritonibacter</taxon>
    </lineage>
</organism>